<reference evidence="2 3" key="1">
    <citation type="submission" date="2020-08" db="EMBL/GenBank/DDBJ databases">
        <title>Genomic Encyclopedia of Type Strains, Phase IV (KMG-IV): sequencing the most valuable type-strain genomes for metagenomic binning, comparative biology and taxonomic classification.</title>
        <authorList>
            <person name="Goeker M."/>
        </authorList>
    </citation>
    <scope>NUCLEOTIDE SEQUENCE [LARGE SCALE GENOMIC DNA]</scope>
    <source>
        <strain evidence="2 3">DSM 11590</strain>
    </source>
</reference>
<organism evidence="2 3">
    <name type="scientific">Novispirillum itersonii</name>
    <name type="common">Aquaspirillum itersonii</name>
    <dbReference type="NCBI Taxonomy" id="189"/>
    <lineage>
        <taxon>Bacteria</taxon>
        <taxon>Pseudomonadati</taxon>
        <taxon>Pseudomonadota</taxon>
        <taxon>Alphaproteobacteria</taxon>
        <taxon>Rhodospirillales</taxon>
        <taxon>Novispirillaceae</taxon>
        <taxon>Novispirillum</taxon>
    </lineage>
</organism>
<dbReference type="Pfam" id="PF06242">
    <property type="entry name" value="TrcR"/>
    <property type="match status" value="1"/>
</dbReference>
<keyword evidence="3" id="KW-1185">Reference proteome</keyword>
<evidence type="ECO:0000313" key="3">
    <source>
        <dbReference type="Proteomes" id="UP000544872"/>
    </source>
</evidence>
<evidence type="ECO:0008006" key="4">
    <source>
        <dbReference type="Google" id="ProtNLM"/>
    </source>
</evidence>
<dbReference type="InterPro" id="IPR010421">
    <property type="entry name" value="TrcR"/>
</dbReference>
<comment type="caution">
    <text evidence="2">The sequence shown here is derived from an EMBL/GenBank/DDBJ whole genome shotgun (WGS) entry which is preliminary data.</text>
</comment>
<dbReference type="RefSeq" id="WP_184264482.1">
    <property type="nucleotide sequence ID" value="NZ_JACIIX010000012.1"/>
</dbReference>
<feature type="compositionally biased region" description="Basic and acidic residues" evidence="1">
    <location>
        <begin position="191"/>
        <end position="207"/>
    </location>
</feature>
<name>A0A7X0DNP1_NOVIT</name>
<dbReference type="AlphaFoldDB" id="A0A7X0DNP1"/>
<sequence>MALPLMPKATAVWLVENTALTFEQIAAFCGMHELEVQAIADGEVAAGIVGLDPLANGQLTKQELERCEKEPRFRLVLSASDIPRPQARAKGARYTPVSKRHDRPDAIAWLLKHHPELTDAQISKLIGTTKPTISTVRDKSHWNAANIKARNPVTLGLCSEMDLEKEIALAPRRAGVVVAPQVDYATEAEQTFDHERERERERERQEEADSAVPAFLRTGPVKRDENEDDGF</sequence>
<evidence type="ECO:0000313" key="2">
    <source>
        <dbReference type="EMBL" id="MBB6211579.1"/>
    </source>
</evidence>
<feature type="region of interest" description="Disordered" evidence="1">
    <location>
        <begin position="187"/>
        <end position="231"/>
    </location>
</feature>
<dbReference type="Proteomes" id="UP000544872">
    <property type="component" value="Unassembled WGS sequence"/>
</dbReference>
<accession>A0A7X0DNP1</accession>
<dbReference type="EMBL" id="JACIIX010000012">
    <property type="protein sequence ID" value="MBB6211579.1"/>
    <property type="molecule type" value="Genomic_DNA"/>
</dbReference>
<gene>
    <name evidence="2" type="ORF">FHS48_003020</name>
</gene>
<evidence type="ECO:0000256" key="1">
    <source>
        <dbReference type="SAM" id="MobiDB-lite"/>
    </source>
</evidence>
<protein>
    <recommendedName>
        <fullName evidence="4">Cytoplasmic protein</fullName>
    </recommendedName>
</protein>
<proteinExistence type="predicted"/>